<protein>
    <submittedName>
        <fullName evidence="1">Uncharacterized protein</fullName>
    </submittedName>
</protein>
<evidence type="ECO:0000313" key="2">
    <source>
        <dbReference type="Proteomes" id="UP000316416"/>
    </source>
</evidence>
<name>A0ABX6V946_9GAMM</name>
<keyword evidence="2" id="KW-1185">Reference proteome</keyword>
<proteinExistence type="predicted"/>
<dbReference type="RefSeq" id="WP_142874579.1">
    <property type="nucleotide sequence ID" value="NZ_CP045503.2"/>
</dbReference>
<accession>A0ABX6V946</accession>
<reference evidence="1" key="1">
    <citation type="submission" date="2021-07" db="EMBL/GenBank/DDBJ databases">
        <title>Shewanella sp. YLB-07 whole genome sequence.</title>
        <authorList>
            <person name="Yu L."/>
        </authorList>
    </citation>
    <scope>NUCLEOTIDE SEQUENCE</scope>
    <source>
        <strain evidence="1">YLB-08</strain>
    </source>
</reference>
<dbReference type="EMBL" id="CP045503">
    <property type="protein sequence ID" value="QPG58958.1"/>
    <property type="molecule type" value="Genomic_DNA"/>
</dbReference>
<sequence>MSQSQTEEIKVIWRQAQKLSAKGNFKELLNHTQINSSYLYLWVWPDEDLEFYTVHVKIIDDLDDEFREGEDSELMQEYEPISIPIGPALITHLFANSNLNSDIDIYLSAPKRVSIQA</sequence>
<dbReference type="Proteomes" id="UP000316416">
    <property type="component" value="Chromosome"/>
</dbReference>
<organism evidence="1 2">
    <name type="scientific">Shewanella eurypsychrophilus</name>
    <dbReference type="NCBI Taxonomy" id="2593656"/>
    <lineage>
        <taxon>Bacteria</taxon>
        <taxon>Pseudomonadati</taxon>
        <taxon>Pseudomonadota</taxon>
        <taxon>Gammaproteobacteria</taxon>
        <taxon>Alteromonadales</taxon>
        <taxon>Shewanellaceae</taxon>
        <taxon>Shewanella</taxon>
    </lineage>
</organism>
<evidence type="ECO:0000313" key="1">
    <source>
        <dbReference type="EMBL" id="QPG58958.1"/>
    </source>
</evidence>
<gene>
    <name evidence="1" type="ORF">FM038_017205</name>
</gene>